<proteinExistence type="predicted"/>
<dbReference type="EMBL" id="CR555306">
    <property type="protein sequence ID" value="CAI07566.1"/>
    <property type="molecule type" value="Genomic_DNA"/>
</dbReference>
<organism evidence="1 2">
    <name type="scientific">Aromatoleum aromaticum (strain DSM 19018 / LMG 30748 / EbN1)</name>
    <name type="common">Azoarcus sp. (strain EbN1)</name>
    <dbReference type="NCBI Taxonomy" id="76114"/>
    <lineage>
        <taxon>Bacteria</taxon>
        <taxon>Pseudomonadati</taxon>
        <taxon>Pseudomonadota</taxon>
        <taxon>Betaproteobacteria</taxon>
        <taxon>Rhodocyclales</taxon>
        <taxon>Rhodocyclaceae</taxon>
        <taxon>Aromatoleum</taxon>
    </lineage>
</organism>
<dbReference type="AlphaFoldDB" id="Q5P546"/>
<dbReference type="KEGG" id="eba:ebA2556"/>
<gene>
    <name evidence="1" type="ORF">ebA2556</name>
</gene>
<accession>Q5P546</accession>
<dbReference type="HOGENOM" id="CLU_3371696_0_0_4"/>
<dbReference type="Proteomes" id="UP000006552">
    <property type="component" value="Chromosome"/>
</dbReference>
<name>Q5P546_AROAE</name>
<sequence>MPLSTGAAMAASLRFRTLLILRSAHVRRIPQSVR</sequence>
<reference evidence="1 2" key="1">
    <citation type="journal article" date="2005" name="Arch. Microbiol.">
        <title>The genome sequence of an anaerobic aromatic-degrading denitrifying bacterium, strain EbN1.</title>
        <authorList>
            <person name="Rabus R."/>
            <person name="Kube M."/>
            <person name="Heider J."/>
            <person name="Beck A."/>
            <person name="Heitmann K."/>
            <person name="Widdel F."/>
            <person name="Reinhardt R."/>
        </authorList>
    </citation>
    <scope>NUCLEOTIDE SEQUENCE [LARGE SCALE GENOMIC DNA]</scope>
    <source>
        <strain evidence="1 2">EbN1</strain>
    </source>
</reference>
<evidence type="ECO:0000313" key="2">
    <source>
        <dbReference type="Proteomes" id="UP000006552"/>
    </source>
</evidence>
<keyword evidence="2" id="KW-1185">Reference proteome</keyword>
<evidence type="ECO:0000313" key="1">
    <source>
        <dbReference type="EMBL" id="CAI07566.1"/>
    </source>
</evidence>
<protein>
    <submittedName>
        <fullName evidence="1">Uncharacterized protein</fullName>
    </submittedName>
</protein>